<protein>
    <recommendedName>
        <fullName evidence="3">trans-L-3-hydroxyproline dehydratase</fullName>
        <ecNumber evidence="3">4.2.1.77</ecNumber>
    </recommendedName>
</protein>
<name>A0A3M2SLU3_9HYPO</name>
<dbReference type="OrthoDB" id="6409228at2759"/>
<evidence type="ECO:0000313" key="5">
    <source>
        <dbReference type="Proteomes" id="UP000277212"/>
    </source>
</evidence>
<comment type="similarity">
    <text evidence="2">Belongs to the proline racemase family.</text>
</comment>
<dbReference type="Gene3D" id="3.10.310.10">
    <property type="entry name" value="Diaminopimelate Epimerase, Chain A, domain 1"/>
    <property type="match status" value="2"/>
</dbReference>
<sequence>MTVDTSIECHSNGAISCIETHTVGMPCRIVTKGFPRQTGTLLEQRCEAEASYDYIRKRILLEPRGHADMFGVVLRPHTESTASGEAHMGVFYIHRAGYSKMCGHATLAVSRALIDIHDPEIFPRRHLVKNDPITQTSTIILHTLGGLVKATVPTTTDGQRSDPSRPVTFIAVPSFAIATDLNVEIPQEYRWPELGARTSVNVSLAYCSAFSCQTQLHELGFPPQTFQGGPVPFQDLKYAVSQLKKALGEPKYQKYFINPSTGESSSCFGVLIADKGLGQRSKGSEGVETGLYIFGDGVLDRSPTGSVSAARNAVAFAKGELGPGQSWTYHSLLSNTLKRKEGFTATVVRGEGRREIEEGGFAAGPVVVEVQGSAYYTGFHTFVVEDEDPLGSGGFTYGDLAN</sequence>
<dbReference type="STRING" id="2010991.A0A3M2SLU3"/>
<dbReference type="AlphaFoldDB" id="A0A3M2SLU3"/>
<dbReference type="EMBL" id="NKUJ01000023">
    <property type="protein sequence ID" value="RMJ18112.1"/>
    <property type="molecule type" value="Genomic_DNA"/>
</dbReference>
<dbReference type="PANTHER" id="PTHR33442:SF1">
    <property type="entry name" value="TRANS-3-HYDROXY-L-PROLINE DEHYDRATASE"/>
    <property type="match status" value="1"/>
</dbReference>
<dbReference type="PANTHER" id="PTHR33442">
    <property type="entry name" value="TRANS-3-HYDROXY-L-PROLINE DEHYDRATASE"/>
    <property type="match status" value="1"/>
</dbReference>
<keyword evidence="5" id="KW-1185">Reference proteome</keyword>
<dbReference type="GO" id="GO:0050346">
    <property type="term" value="F:trans-L-3-hydroxyproline dehydratase activity"/>
    <property type="evidence" value="ECO:0007669"/>
    <property type="project" value="UniProtKB-EC"/>
</dbReference>
<dbReference type="SUPFAM" id="SSF54506">
    <property type="entry name" value="Diaminopimelate epimerase-like"/>
    <property type="match status" value="1"/>
</dbReference>
<accession>A0A3M2SLU3</accession>
<dbReference type="Proteomes" id="UP000277212">
    <property type="component" value="Unassembled WGS sequence"/>
</dbReference>
<proteinExistence type="inferred from homology"/>
<gene>
    <name evidence="4" type="ORF">CDV36_002252</name>
</gene>
<dbReference type="Pfam" id="PF05544">
    <property type="entry name" value="Pro_racemase"/>
    <property type="match status" value="1"/>
</dbReference>
<dbReference type="InterPro" id="IPR008794">
    <property type="entry name" value="Pro_racemase_fam"/>
</dbReference>
<evidence type="ECO:0000256" key="1">
    <source>
        <dbReference type="ARBA" id="ARBA00001148"/>
    </source>
</evidence>
<evidence type="ECO:0000256" key="2">
    <source>
        <dbReference type="ARBA" id="ARBA00007529"/>
    </source>
</evidence>
<organism evidence="4 5">
    <name type="scientific">Fusarium kuroshium</name>
    <dbReference type="NCBI Taxonomy" id="2010991"/>
    <lineage>
        <taxon>Eukaryota</taxon>
        <taxon>Fungi</taxon>
        <taxon>Dikarya</taxon>
        <taxon>Ascomycota</taxon>
        <taxon>Pezizomycotina</taxon>
        <taxon>Sordariomycetes</taxon>
        <taxon>Hypocreomycetidae</taxon>
        <taxon>Hypocreales</taxon>
        <taxon>Nectriaceae</taxon>
        <taxon>Fusarium</taxon>
        <taxon>Fusarium solani species complex</taxon>
    </lineage>
</organism>
<dbReference type="SFLD" id="SFLDS00028">
    <property type="entry name" value="Proline_Racemase"/>
    <property type="match status" value="1"/>
</dbReference>
<reference evidence="4 5" key="1">
    <citation type="submission" date="2017-06" db="EMBL/GenBank/DDBJ databases">
        <title>Comparative genomic analysis of Ambrosia Fusariam Clade fungi.</title>
        <authorList>
            <person name="Stajich J.E."/>
            <person name="Carrillo J."/>
            <person name="Kijimoto T."/>
            <person name="Eskalen A."/>
            <person name="O'Donnell K."/>
            <person name="Kasson M."/>
        </authorList>
    </citation>
    <scope>NUCLEOTIDE SEQUENCE [LARGE SCALE GENOMIC DNA]</scope>
    <source>
        <strain evidence="4">UCR3666</strain>
    </source>
</reference>
<dbReference type="EC" id="4.2.1.77" evidence="3"/>
<evidence type="ECO:0000313" key="4">
    <source>
        <dbReference type="EMBL" id="RMJ18112.1"/>
    </source>
</evidence>
<comment type="catalytic activity">
    <reaction evidence="1">
        <text>trans-3-hydroxy-L-proline = 1-pyrroline-2-carboxylate + H2O</text>
        <dbReference type="Rhea" id="RHEA:10320"/>
        <dbReference type="ChEBI" id="CHEBI:15377"/>
        <dbReference type="ChEBI" id="CHEBI:39785"/>
        <dbReference type="ChEBI" id="CHEBI:57938"/>
        <dbReference type="EC" id="4.2.1.77"/>
    </reaction>
</comment>
<evidence type="ECO:0000256" key="3">
    <source>
        <dbReference type="ARBA" id="ARBA00013105"/>
    </source>
</evidence>
<comment type="caution">
    <text evidence="4">The sequence shown here is derived from an EMBL/GenBank/DDBJ whole genome shotgun (WGS) entry which is preliminary data.</text>
</comment>